<dbReference type="Pfam" id="PF00168">
    <property type="entry name" value="C2"/>
    <property type="match status" value="1"/>
</dbReference>
<reference evidence="2 3" key="1">
    <citation type="submission" date="2024-01" db="EMBL/GenBank/DDBJ databases">
        <title>The genomes of 5 underutilized Papilionoideae crops provide insights into root nodulation and disease resistanc.</title>
        <authorList>
            <person name="Yuan L."/>
        </authorList>
    </citation>
    <scope>NUCLEOTIDE SEQUENCE [LARGE SCALE GENOMIC DNA]</scope>
    <source>
        <strain evidence="2">ZHUSHIDOU_FW_LH</strain>
        <tissue evidence="2">Leaf</tissue>
    </source>
</reference>
<dbReference type="InterPro" id="IPR000008">
    <property type="entry name" value="C2_dom"/>
</dbReference>
<evidence type="ECO:0000313" key="3">
    <source>
        <dbReference type="Proteomes" id="UP001372338"/>
    </source>
</evidence>
<accession>A0AAN9FQZ8</accession>
<dbReference type="Gene3D" id="2.60.40.150">
    <property type="entry name" value="C2 domain"/>
    <property type="match status" value="1"/>
</dbReference>
<dbReference type="Proteomes" id="UP001372338">
    <property type="component" value="Unassembled WGS sequence"/>
</dbReference>
<name>A0AAN9FQZ8_CROPI</name>
<dbReference type="SUPFAM" id="SSF49562">
    <property type="entry name" value="C2 domain (Calcium/lipid-binding domain, CaLB)"/>
    <property type="match status" value="1"/>
</dbReference>
<protein>
    <recommendedName>
        <fullName evidence="1">C2 domain-containing protein</fullName>
    </recommendedName>
</protein>
<dbReference type="PANTHER" id="PTHR35503:SF2">
    <property type="entry name" value="OS04G0455700 PROTEIN"/>
    <property type="match status" value="1"/>
</dbReference>
<comment type="caution">
    <text evidence="2">The sequence shown here is derived from an EMBL/GenBank/DDBJ whole genome shotgun (WGS) entry which is preliminary data.</text>
</comment>
<dbReference type="AlphaFoldDB" id="A0AAN9FQZ8"/>
<dbReference type="PANTHER" id="PTHR35503">
    <property type="entry name" value="OSJNBA0006M15.15 PROTEIN"/>
    <property type="match status" value="1"/>
</dbReference>
<sequence>MDSSHKFPSFTFELRIIQAKNIEQIKYMGNSLFARFYLPTGNNKRIQLNSKRVSSRSVIPFWNESFNLECSCPREFLEILKQESMVLELRQSNTTLGRLWGSHLVGNGKIPWKKILDSPNMVFKEWVKMDLVNGRGCGEDMVKSPEVQVEIKVKVASIEKEESWLIKWDVCGCKHGHDQHAWSSVEDYDIFAIGATLEAF</sequence>
<feature type="domain" description="C2" evidence="1">
    <location>
        <begin position="1"/>
        <end position="127"/>
    </location>
</feature>
<dbReference type="InterPro" id="IPR035892">
    <property type="entry name" value="C2_domain_sf"/>
</dbReference>
<evidence type="ECO:0000259" key="1">
    <source>
        <dbReference type="PROSITE" id="PS50004"/>
    </source>
</evidence>
<proteinExistence type="predicted"/>
<evidence type="ECO:0000313" key="2">
    <source>
        <dbReference type="EMBL" id="KAK7281009.1"/>
    </source>
</evidence>
<keyword evidence="3" id="KW-1185">Reference proteome</keyword>
<gene>
    <name evidence="2" type="ORF">RIF29_08637</name>
</gene>
<dbReference type="PROSITE" id="PS50004">
    <property type="entry name" value="C2"/>
    <property type="match status" value="1"/>
</dbReference>
<dbReference type="EMBL" id="JAYWIO010000002">
    <property type="protein sequence ID" value="KAK7281009.1"/>
    <property type="molecule type" value="Genomic_DNA"/>
</dbReference>
<organism evidence="2 3">
    <name type="scientific">Crotalaria pallida</name>
    <name type="common">Smooth rattlebox</name>
    <name type="synonym">Crotalaria striata</name>
    <dbReference type="NCBI Taxonomy" id="3830"/>
    <lineage>
        <taxon>Eukaryota</taxon>
        <taxon>Viridiplantae</taxon>
        <taxon>Streptophyta</taxon>
        <taxon>Embryophyta</taxon>
        <taxon>Tracheophyta</taxon>
        <taxon>Spermatophyta</taxon>
        <taxon>Magnoliopsida</taxon>
        <taxon>eudicotyledons</taxon>
        <taxon>Gunneridae</taxon>
        <taxon>Pentapetalae</taxon>
        <taxon>rosids</taxon>
        <taxon>fabids</taxon>
        <taxon>Fabales</taxon>
        <taxon>Fabaceae</taxon>
        <taxon>Papilionoideae</taxon>
        <taxon>50 kb inversion clade</taxon>
        <taxon>genistoids sensu lato</taxon>
        <taxon>core genistoids</taxon>
        <taxon>Crotalarieae</taxon>
        <taxon>Crotalaria</taxon>
    </lineage>
</organism>